<sequence>MMWNRTPLATPNNRSTIMCVEKILSKMRQNKRDWSMPKLLTVANKLNIPYSNYKSSHYIFKYDGITENLSIPENKKDIHPDYITKFLRFVDRVQELQIAKGSVAQ</sequence>
<gene>
    <name evidence="1" type="primary">g467</name>
</gene>
<name>A0A2C9CZS4_9CAUD</name>
<protein>
    <submittedName>
        <fullName evidence="1">Uncharacterized protein</fullName>
    </submittedName>
</protein>
<evidence type="ECO:0000313" key="2">
    <source>
        <dbReference type="Proteomes" id="UP000241364"/>
    </source>
</evidence>
<evidence type="ECO:0000313" key="1">
    <source>
        <dbReference type="EMBL" id="SOK59275.1"/>
    </source>
</evidence>
<accession>A0A2C9CZS4</accession>
<reference evidence="2" key="1">
    <citation type="submission" date="2017-10" db="EMBL/GenBank/DDBJ databases">
        <authorList>
            <person name="Skurnik M."/>
        </authorList>
    </citation>
    <scope>NUCLEOTIDE SEQUENCE [LARGE SCALE GENOMIC DNA]</scope>
    <source>
        <strain evidence="2">fHe-Yen9-03</strain>
    </source>
</reference>
<dbReference type="Proteomes" id="UP000241364">
    <property type="component" value="Chromosome i"/>
</dbReference>
<organism evidence="1 2">
    <name type="scientific">Yersinia phage fHe-Yen9-03</name>
    <dbReference type="NCBI Taxonomy" id="2052743"/>
    <lineage>
        <taxon>Viruses</taxon>
        <taxon>Duplodnaviria</taxon>
        <taxon>Heunggongvirae</taxon>
        <taxon>Uroviricota</taxon>
        <taxon>Caudoviricetes</taxon>
        <taxon>Eneladusvirus</taxon>
        <taxon>Eneladusvirus Yen904</taxon>
    </lineage>
</organism>
<proteinExistence type="predicted"/>
<dbReference type="EMBL" id="LT960552">
    <property type="protein sequence ID" value="SOK59275.1"/>
    <property type="molecule type" value="Genomic_DNA"/>
</dbReference>